<name>A0ACC2T6T7_9FUNG</name>
<dbReference type="Proteomes" id="UP001165960">
    <property type="component" value="Unassembled WGS sequence"/>
</dbReference>
<sequence length="232" mass="26190">MKFFKVALISFVSAIATRNPTCEASSEGVLDLVTLDLKDCMETNGESVCKGGNGQDVYFATKPYILIEYNDGFKIPDDEIRGLLFPSHRKSPYGGVAFKLASGSSRLFVEAIIQFNSTQKKGSRPAIALISSVWYLTDESTLKLLSLFGTNDKVLMKISYPVSNYEYDNWEEFKECLEPAKNQKFSTFLITEKEDFRAFKKLNFGLDIVIKENLPDSKAQSSAMWRYVKNTQ</sequence>
<gene>
    <name evidence="1" type="ORF">DSO57_1008671</name>
</gene>
<proteinExistence type="predicted"/>
<evidence type="ECO:0000313" key="1">
    <source>
        <dbReference type="EMBL" id="KAJ9070373.1"/>
    </source>
</evidence>
<accession>A0ACC2T6T7</accession>
<comment type="caution">
    <text evidence="1">The sequence shown here is derived from an EMBL/GenBank/DDBJ whole genome shotgun (WGS) entry which is preliminary data.</text>
</comment>
<dbReference type="EMBL" id="QTSX02003577">
    <property type="protein sequence ID" value="KAJ9070373.1"/>
    <property type="molecule type" value="Genomic_DNA"/>
</dbReference>
<organism evidence="1 2">
    <name type="scientific">Entomophthora muscae</name>
    <dbReference type="NCBI Taxonomy" id="34485"/>
    <lineage>
        <taxon>Eukaryota</taxon>
        <taxon>Fungi</taxon>
        <taxon>Fungi incertae sedis</taxon>
        <taxon>Zoopagomycota</taxon>
        <taxon>Entomophthoromycotina</taxon>
        <taxon>Entomophthoromycetes</taxon>
        <taxon>Entomophthorales</taxon>
        <taxon>Entomophthoraceae</taxon>
        <taxon>Entomophthora</taxon>
    </lineage>
</organism>
<reference evidence="1" key="1">
    <citation type="submission" date="2022-04" db="EMBL/GenBank/DDBJ databases">
        <title>Genome of the entomopathogenic fungus Entomophthora muscae.</title>
        <authorList>
            <person name="Elya C."/>
            <person name="Lovett B.R."/>
            <person name="Lee E."/>
            <person name="Macias A.M."/>
            <person name="Hajek A.E."/>
            <person name="De Bivort B.L."/>
            <person name="Kasson M.T."/>
            <person name="De Fine Licht H.H."/>
            <person name="Stajich J.E."/>
        </authorList>
    </citation>
    <scope>NUCLEOTIDE SEQUENCE</scope>
    <source>
        <strain evidence="1">Berkeley</strain>
    </source>
</reference>
<evidence type="ECO:0000313" key="2">
    <source>
        <dbReference type="Proteomes" id="UP001165960"/>
    </source>
</evidence>
<keyword evidence="2" id="KW-1185">Reference proteome</keyword>
<protein>
    <submittedName>
        <fullName evidence="1">Uncharacterized protein</fullName>
    </submittedName>
</protein>